<dbReference type="GO" id="GO:0008973">
    <property type="term" value="F:phosphopentomutase activity"/>
    <property type="evidence" value="ECO:0007669"/>
    <property type="project" value="TreeGrafter"/>
</dbReference>
<dbReference type="Pfam" id="PF02880">
    <property type="entry name" value="PGM_PMM_III"/>
    <property type="match status" value="1"/>
</dbReference>
<dbReference type="Pfam" id="PF02879">
    <property type="entry name" value="PGM_PMM_II"/>
    <property type="match status" value="1"/>
</dbReference>
<keyword evidence="4 7" id="KW-0479">Metal-binding</keyword>
<dbReference type="PANTHER" id="PTHR45745:SF1">
    <property type="entry name" value="PHOSPHOGLUCOMUTASE 2B-RELATED"/>
    <property type="match status" value="1"/>
</dbReference>
<comment type="similarity">
    <text evidence="2 7">Belongs to the phosphohexose mutase family.</text>
</comment>
<proteinExistence type="inferred from homology"/>
<evidence type="ECO:0000259" key="10">
    <source>
        <dbReference type="Pfam" id="PF02880"/>
    </source>
</evidence>
<keyword evidence="6" id="KW-0413">Isomerase</keyword>
<dbReference type="InterPro" id="IPR016055">
    <property type="entry name" value="A-D-PHexomutase_a/b/a-I/II/III"/>
</dbReference>
<evidence type="ECO:0000259" key="8">
    <source>
        <dbReference type="Pfam" id="PF02878"/>
    </source>
</evidence>
<evidence type="ECO:0000256" key="2">
    <source>
        <dbReference type="ARBA" id="ARBA00010231"/>
    </source>
</evidence>
<evidence type="ECO:0000256" key="5">
    <source>
        <dbReference type="ARBA" id="ARBA00022842"/>
    </source>
</evidence>
<evidence type="ECO:0000256" key="1">
    <source>
        <dbReference type="ARBA" id="ARBA00001946"/>
    </source>
</evidence>
<dbReference type="GO" id="GO:0000287">
    <property type="term" value="F:magnesium ion binding"/>
    <property type="evidence" value="ECO:0007669"/>
    <property type="project" value="InterPro"/>
</dbReference>
<gene>
    <name evidence="11" type="ORF">SAMN05660918_2900</name>
</gene>
<dbReference type="PROSITE" id="PS00710">
    <property type="entry name" value="PGM_PMM"/>
    <property type="match status" value="1"/>
</dbReference>
<dbReference type="InterPro" id="IPR036900">
    <property type="entry name" value="A-D-PHexomutase_C_sf"/>
</dbReference>
<dbReference type="InterPro" id="IPR005846">
    <property type="entry name" value="A-D-PHexomutase_a/b/a-III"/>
</dbReference>
<dbReference type="STRING" id="402734.SAMN05660918_2900"/>
<dbReference type="GO" id="GO:0006166">
    <property type="term" value="P:purine ribonucleoside salvage"/>
    <property type="evidence" value="ECO:0007669"/>
    <property type="project" value="TreeGrafter"/>
</dbReference>
<dbReference type="Pfam" id="PF02878">
    <property type="entry name" value="PGM_PMM_I"/>
    <property type="match status" value="1"/>
</dbReference>
<dbReference type="SUPFAM" id="SSF53738">
    <property type="entry name" value="Phosphoglucomutase, first 3 domains"/>
    <property type="match status" value="3"/>
</dbReference>
<dbReference type="EMBL" id="FNYA01000009">
    <property type="protein sequence ID" value="SEJ30075.1"/>
    <property type="molecule type" value="Genomic_DNA"/>
</dbReference>
<dbReference type="InterPro" id="IPR005841">
    <property type="entry name" value="Alpha-D-phosphohexomutase_SF"/>
</dbReference>
<keyword evidence="5 7" id="KW-0460">Magnesium</keyword>
<reference evidence="12" key="1">
    <citation type="submission" date="2016-10" db="EMBL/GenBank/DDBJ databases">
        <authorList>
            <person name="Varghese N."/>
            <person name="Submissions S."/>
        </authorList>
    </citation>
    <scope>NUCLEOTIDE SEQUENCE [LARGE SCALE GENOMIC DNA]</scope>
    <source>
        <strain evidence="12">DSM 17934</strain>
    </source>
</reference>
<dbReference type="GO" id="GO:0005975">
    <property type="term" value="P:carbohydrate metabolic process"/>
    <property type="evidence" value="ECO:0007669"/>
    <property type="project" value="InterPro"/>
</dbReference>
<feature type="domain" description="Alpha-D-phosphohexomutase alpha/beta/alpha" evidence="10">
    <location>
        <begin position="325"/>
        <end position="446"/>
    </location>
</feature>
<dbReference type="PRINTS" id="PR00509">
    <property type="entry name" value="PGMPMM"/>
</dbReference>
<evidence type="ECO:0000259" key="9">
    <source>
        <dbReference type="Pfam" id="PF02879"/>
    </source>
</evidence>
<evidence type="ECO:0000256" key="4">
    <source>
        <dbReference type="ARBA" id="ARBA00022723"/>
    </source>
</evidence>
<dbReference type="Gene3D" id="3.30.310.50">
    <property type="entry name" value="Alpha-D-phosphohexomutase, C-terminal domain"/>
    <property type="match status" value="1"/>
</dbReference>
<evidence type="ECO:0000313" key="11">
    <source>
        <dbReference type="EMBL" id="SEJ30075.1"/>
    </source>
</evidence>
<evidence type="ECO:0000256" key="7">
    <source>
        <dbReference type="RuleBase" id="RU004326"/>
    </source>
</evidence>
<dbReference type="InterPro" id="IPR005844">
    <property type="entry name" value="A-D-PHexomutase_a/b/a-I"/>
</dbReference>
<sequence length="578" mass="64203">MTIMHIEQNILDQVNEWLTPTFDQNIQEEIKELMTSDPKGLEDAFYKNLEFGTGGMRGVMGVGTNRINKYTLGKNTQGLSNYLKKCFPNEDLKVAIAYDCRKNSDTLAKVVADIFSANGIQVYLFSEMRPTPELSFALKHLNCHSGIVLTASHNPPEYNGYKVYWQDGGQIVPPQDGEIIAEVEALKYSDINFTANESLIEYIDAEIDEAFVNSTVENASFNTPKAAKDNLNIVFTPLHGTSVKSIPAVLAKAGYTNVNIVKEQEIPDGNFPTVKSPNPEEPEALTMALALADKVNADIVIGTDPDSDRLGVAVRNNDGKMMLLNGNQTMVIMTAFLLEQWKRADKITGTEFIGSTIVSTPMMLDLASAYGIECKVGLTGFKWIAKFIKDFPNQKFIGGGEESFGYMVGDAVRDKDAVAACLLVCEIAAQAKAAGSSLYKELINLYLDFGFYKEHLISLTKKGKEGLAEINQMMVDLRDNPMETINGQRVVCIEDYQNTTARDLINNETFDLDIPKSNVLIYYLEDGTKICARPSGTEPKIKFYFSVNAILEDKNDFEEANHFLDTKIQNIITEMKLN</sequence>
<protein>
    <submittedName>
        <fullName evidence="11">Phosphomannomutase</fullName>
    </submittedName>
</protein>
<accession>A0A1H6XZU8</accession>
<dbReference type="PANTHER" id="PTHR45745">
    <property type="entry name" value="PHOSPHOMANNOMUTASE 45A"/>
    <property type="match status" value="1"/>
</dbReference>
<dbReference type="InterPro" id="IPR016066">
    <property type="entry name" value="A-D-PHexomutase_CS"/>
</dbReference>
<comment type="cofactor">
    <cofactor evidence="1">
        <name>Mg(2+)</name>
        <dbReference type="ChEBI" id="CHEBI:18420"/>
    </cofactor>
</comment>
<keyword evidence="12" id="KW-1185">Reference proteome</keyword>
<organism evidence="11 12">
    <name type="scientific">Flavobacterium terrigena</name>
    <dbReference type="NCBI Taxonomy" id="402734"/>
    <lineage>
        <taxon>Bacteria</taxon>
        <taxon>Pseudomonadati</taxon>
        <taxon>Bacteroidota</taxon>
        <taxon>Flavobacteriia</taxon>
        <taxon>Flavobacteriales</taxon>
        <taxon>Flavobacteriaceae</taxon>
        <taxon>Flavobacterium</taxon>
    </lineage>
</organism>
<dbReference type="SUPFAM" id="SSF55957">
    <property type="entry name" value="Phosphoglucomutase, C-terminal domain"/>
    <property type="match status" value="1"/>
</dbReference>
<name>A0A1H6XZU8_9FLAO</name>
<dbReference type="Proteomes" id="UP000199702">
    <property type="component" value="Unassembled WGS sequence"/>
</dbReference>
<dbReference type="InterPro" id="IPR005845">
    <property type="entry name" value="A-D-PHexomutase_a/b/a-II"/>
</dbReference>
<evidence type="ECO:0000256" key="6">
    <source>
        <dbReference type="ARBA" id="ARBA00023235"/>
    </source>
</evidence>
<dbReference type="AlphaFoldDB" id="A0A1H6XZU8"/>
<feature type="domain" description="Alpha-D-phosphohexomutase alpha/beta/alpha" evidence="9">
    <location>
        <begin position="210"/>
        <end position="317"/>
    </location>
</feature>
<evidence type="ECO:0000256" key="3">
    <source>
        <dbReference type="ARBA" id="ARBA00022553"/>
    </source>
</evidence>
<feature type="domain" description="Alpha-D-phosphohexomutase alpha/beta/alpha" evidence="8">
    <location>
        <begin position="50"/>
        <end position="186"/>
    </location>
</feature>
<dbReference type="CDD" id="cd05799">
    <property type="entry name" value="PGM2"/>
    <property type="match status" value="1"/>
</dbReference>
<evidence type="ECO:0000313" key="12">
    <source>
        <dbReference type="Proteomes" id="UP000199702"/>
    </source>
</evidence>
<keyword evidence="3" id="KW-0597">Phosphoprotein</keyword>
<dbReference type="Gene3D" id="3.40.120.10">
    <property type="entry name" value="Alpha-D-Glucose-1,6-Bisphosphate, subunit A, domain 3"/>
    <property type="match status" value="3"/>
</dbReference>